<dbReference type="OrthoDB" id="9813261at2"/>
<evidence type="ECO:0000259" key="11">
    <source>
        <dbReference type="PROSITE" id="PS50975"/>
    </source>
</evidence>
<dbReference type="GO" id="GO:0046872">
    <property type="term" value="F:metal ion binding"/>
    <property type="evidence" value="ECO:0007669"/>
    <property type="project" value="InterPro"/>
</dbReference>
<dbReference type="GO" id="GO:0005737">
    <property type="term" value="C:cytoplasm"/>
    <property type="evidence" value="ECO:0007669"/>
    <property type="project" value="UniProtKB-SubCell"/>
</dbReference>
<dbReference type="Gene3D" id="3.30.470.20">
    <property type="entry name" value="ATP-grasp fold, B domain"/>
    <property type="match status" value="1"/>
</dbReference>
<dbReference type="GO" id="GO:0005524">
    <property type="term" value="F:ATP binding"/>
    <property type="evidence" value="ECO:0007669"/>
    <property type="project" value="UniProtKB-UniRule"/>
</dbReference>
<sequence length="354" mass="39875">MKRFRVALLANLKKNAPCWVGMPEDQWDDLDGETTIQALVEAIRAGGHTCEFLEGDITIVDTVRKFKPDICFNICESHFGDAREAQVPAILEKLRIPYTGSQVTCLALTLDKPMTKRILTYHDLPTPEFQTFERVDEPLDPKMQFPLFVKPSREGTGMGVSAKSIVRDERELREQVRIMVERYQQAALVETYIEGREVTVGLVGNLVGPVARRIPHDENLPRIQAGLRFFPPLEVDLSPFFETDIVYDNRLKVDLADQLTYLCPAPLDDDMVDELNWLAAAVFRVTGALDVARVDFRLNINEDEKPYILEINPLPGLSPGISDIVIEAAADGVEHTELVNMILETALRRYGLIA</sequence>
<feature type="domain" description="ATP-grasp" evidence="11">
    <location>
        <begin position="116"/>
        <end position="344"/>
    </location>
</feature>
<evidence type="ECO:0000256" key="7">
    <source>
        <dbReference type="ARBA" id="ARBA00022960"/>
    </source>
</evidence>
<evidence type="ECO:0000256" key="8">
    <source>
        <dbReference type="ARBA" id="ARBA00022984"/>
    </source>
</evidence>
<gene>
    <name evidence="12" type="ORF">CFX1CAM_2250</name>
</gene>
<dbReference type="SUPFAM" id="SSF56059">
    <property type="entry name" value="Glutathione synthetase ATP-binding domain-like"/>
    <property type="match status" value="1"/>
</dbReference>
<dbReference type="Proteomes" id="UP000195514">
    <property type="component" value="Chromosome I"/>
</dbReference>
<dbReference type="PANTHER" id="PTHR23132:SF23">
    <property type="entry name" value="D-ALANINE--D-ALANINE LIGASE B"/>
    <property type="match status" value="1"/>
</dbReference>
<dbReference type="InterPro" id="IPR000291">
    <property type="entry name" value="D-Ala_lig_Van_CS"/>
</dbReference>
<dbReference type="GO" id="GO:0008716">
    <property type="term" value="F:D-alanine-D-alanine ligase activity"/>
    <property type="evidence" value="ECO:0007669"/>
    <property type="project" value="UniProtKB-EC"/>
</dbReference>
<proteinExistence type="inferred from homology"/>
<comment type="similarity">
    <text evidence="2">Belongs to the D-alanine--D-alanine ligase family.</text>
</comment>
<dbReference type="GO" id="GO:0009252">
    <property type="term" value="P:peptidoglycan biosynthetic process"/>
    <property type="evidence" value="ECO:0007669"/>
    <property type="project" value="UniProtKB-KW"/>
</dbReference>
<dbReference type="PROSITE" id="PS50975">
    <property type="entry name" value="ATP_GRASP"/>
    <property type="match status" value="1"/>
</dbReference>
<keyword evidence="8" id="KW-0573">Peptidoglycan synthesis</keyword>
<reference evidence="13" key="1">
    <citation type="submission" date="2017-05" db="EMBL/GenBank/DDBJ databases">
        <authorList>
            <person name="Kirkegaard R."/>
            <person name="Mcilroy J S."/>
        </authorList>
    </citation>
    <scope>NUCLEOTIDE SEQUENCE [LARGE SCALE GENOMIC DNA]</scope>
</reference>
<keyword evidence="3" id="KW-0963">Cytoplasm</keyword>
<dbReference type="SUPFAM" id="SSF52440">
    <property type="entry name" value="PreATP-grasp domain"/>
    <property type="match status" value="1"/>
</dbReference>
<dbReference type="InterPro" id="IPR011761">
    <property type="entry name" value="ATP-grasp"/>
</dbReference>
<protein>
    <submittedName>
        <fullName evidence="12">Putative D-alanine--D-alanine ligase</fullName>
        <ecNumber evidence="12">6.3.2.4</ecNumber>
    </submittedName>
</protein>
<dbReference type="Pfam" id="PF07478">
    <property type="entry name" value="Dala_Dala_lig_C"/>
    <property type="match status" value="2"/>
</dbReference>
<evidence type="ECO:0000313" key="12">
    <source>
        <dbReference type="EMBL" id="SMX55315.1"/>
    </source>
</evidence>
<dbReference type="InterPro" id="IPR016185">
    <property type="entry name" value="PreATP-grasp_dom_sf"/>
</dbReference>
<evidence type="ECO:0000256" key="3">
    <source>
        <dbReference type="ARBA" id="ARBA00022490"/>
    </source>
</evidence>
<dbReference type="InterPro" id="IPR013815">
    <property type="entry name" value="ATP_grasp_subdomain_1"/>
</dbReference>
<evidence type="ECO:0000256" key="4">
    <source>
        <dbReference type="ARBA" id="ARBA00022598"/>
    </source>
</evidence>
<accession>A0A1Y6K6L7</accession>
<keyword evidence="4 12" id="KW-0436">Ligase</keyword>
<name>A0A1Y6K6L7_9CHLR</name>
<organism evidence="12 13">
    <name type="scientific">Candidatus Brevifilum fermentans</name>
    <dbReference type="NCBI Taxonomy" id="1986204"/>
    <lineage>
        <taxon>Bacteria</taxon>
        <taxon>Bacillati</taxon>
        <taxon>Chloroflexota</taxon>
        <taxon>Anaerolineae</taxon>
        <taxon>Anaerolineales</taxon>
        <taxon>Anaerolineaceae</taxon>
        <taxon>Candidatus Brevifilum</taxon>
    </lineage>
</organism>
<dbReference type="AlphaFoldDB" id="A0A1Y6K6L7"/>
<keyword evidence="13" id="KW-1185">Reference proteome</keyword>
<keyword evidence="6 10" id="KW-0067">ATP-binding</keyword>
<dbReference type="EMBL" id="LT859958">
    <property type="protein sequence ID" value="SMX55315.1"/>
    <property type="molecule type" value="Genomic_DNA"/>
</dbReference>
<evidence type="ECO:0000256" key="1">
    <source>
        <dbReference type="ARBA" id="ARBA00004496"/>
    </source>
</evidence>
<dbReference type="GO" id="GO:0071555">
    <property type="term" value="P:cell wall organization"/>
    <property type="evidence" value="ECO:0007669"/>
    <property type="project" value="UniProtKB-KW"/>
</dbReference>
<evidence type="ECO:0000256" key="10">
    <source>
        <dbReference type="PROSITE-ProRule" id="PRU00409"/>
    </source>
</evidence>
<keyword evidence="7" id="KW-0133">Cell shape</keyword>
<keyword evidence="9" id="KW-0961">Cell wall biogenesis/degradation</keyword>
<keyword evidence="5 10" id="KW-0547">Nucleotide-binding</keyword>
<evidence type="ECO:0000256" key="2">
    <source>
        <dbReference type="ARBA" id="ARBA00010871"/>
    </source>
</evidence>
<dbReference type="PANTHER" id="PTHR23132">
    <property type="entry name" value="D-ALANINE--D-ALANINE LIGASE"/>
    <property type="match status" value="1"/>
</dbReference>
<comment type="subcellular location">
    <subcellularLocation>
        <location evidence="1">Cytoplasm</location>
    </subcellularLocation>
</comment>
<evidence type="ECO:0000256" key="9">
    <source>
        <dbReference type="ARBA" id="ARBA00023316"/>
    </source>
</evidence>
<dbReference type="EC" id="6.3.2.4" evidence="12"/>
<dbReference type="RefSeq" id="WP_087863155.1">
    <property type="nucleotide sequence ID" value="NZ_LT859958.1"/>
</dbReference>
<evidence type="ECO:0000256" key="6">
    <source>
        <dbReference type="ARBA" id="ARBA00022840"/>
    </source>
</evidence>
<dbReference type="GO" id="GO:0008360">
    <property type="term" value="P:regulation of cell shape"/>
    <property type="evidence" value="ECO:0007669"/>
    <property type="project" value="UniProtKB-KW"/>
</dbReference>
<dbReference type="PROSITE" id="PS00844">
    <property type="entry name" value="DALA_DALA_LIGASE_2"/>
    <property type="match status" value="1"/>
</dbReference>
<dbReference type="KEGG" id="abat:CFX1CAM_2250"/>
<evidence type="ECO:0000313" key="13">
    <source>
        <dbReference type="Proteomes" id="UP000195514"/>
    </source>
</evidence>
<dbReference type="InterPro" id="IPR011095">
    <property type="entry name" value="Dala_Dala_lig_C"/>
</dbReference>
<evidence type="ECO:0000256" key="5">
    <source>
        <dbReference type="ARBA" id="ARBA00022741"/>
    </source>
</evidence>
<dbReference type="Gene3D" id="3.30.1490.20">
    <property type="entry name" value="ATP-grasp fold, A domain"/>
    <property type="match status" value="1"/>
</dbReference>